<proteinExistence type="predicted"/>
<dbReference type="EMBL" id="JAKMXF010000229">
    <property type="protein sequence ID" value="KAI6654216.1"/>
    <property type="molecule type" value="Genomic_DNA"/>
</dbReference>
<name>A0AAV7JZ93_9METZ</name>
<evidence type="ECO:0000313" key="2">
    <source>
        <dbReference type="Proteomes" id="UP001165289"/>
    </source>
</evidence>
<gene>
    <name evidence="1" type="ORF">LOD99_11458</name>
</gene>
<organism evidence="1 2">
    <name type="scientific">Oopsacas minuta</name>
    <dbReference type="NCBI Taxonomy" id="111878"/>
    <lineage>
        <taxon>Eukaryota</taxon>
        <taxon>Metazoa</taxon>
        <taxon>Porifera</taxon>
        <taxon>Hexactinellida</taxon>
        <taxon>Hexasterophora</taxon>
        <taxon>Lyssacinosida</taxon>
        <taxon>Leucopsacidae</taxon>
        <taxon>Oopsacas</taxon>
    </lineage>
</organism>
<keyword evidence="2" id="KW-1185">Reference proteome</keyword>
<protein>
    <submittedName>
        <fullName evidence="1">Uncharacterized protein</fullName>
    </submittedName>
</protein>
<reference evidence="1 2" key="1">
    <citation type="journal article" date="2023" name="BMC Biol.">
        <title>The compact genome of the sponge Oopsacas minuta (Hexactinellida) is lacking key metazoan core genes.</title>
        <authorList>
            <person name="Santini S."/>
            <person name="Schenkelaars Q."/>
            <person name="Jourda C."/>
            <person name="Duchesne M."/>
            <person name="Belahbib H."/>
            <person name="Rocher C."/>
            <person name="Selva M."/>
            <person name="Riesgo A."/>
            <person name="Vervoort M."/>
            <person name="Leys S.P."/>
            <person name="Kodjabachian L."/>
            <person name="Le Bivic A."/>
            <person name="Borchiellini C."/>
            <person name="Claverie J.M."/>
            <person name="Renard E."/>
        </authorList>
    </citation>
    <scope>NUCLEOTIDE SEQUENCE [LARGE SCALE GENOMIC DNA]</scope>
    <source>
        <strain evidence="1">SPO-2</strain>
    </source>
</reference>
<dbReference type="Proteomes" id="UP001165289">
    <property type="component" value="Unassembled WGS sequence"/>
</dbReference>
<dbReference type="AlphaFoldDB" id="A0AAV7JZ93"/>
<sequence>MLSKYPEKLLLLIPIYHVITNYQVTAVSLHEKCRYMENEYWGFPAGVQFYSLENISFDSEELRLAFTLVKYDKFLPYTIAIYTLNEGNAIDMCEYFIQCECPLSALMSALLFRLMVSRSRPNPDISVKKDDKLITEVLRLLSMAFKGKAKFLVDDIYRVNNLTIILALKISTDFNRKQFELCLTLISEANEYCCTESQANTTISSGNISKLFNDFVIKWYEFHIRKQEMSYKDLLFELDFWKNLSSVYSFSQSIEWKDNLFKFLKARLTDSNISKEYLIDILTLQSTDNLMQEIFIGELLSRLATSESKEKIKIIKRIHTNFSKNKQLEKLNIIFSKILLEEENTYNYKENIDSHFVTWNLWDIYFSFLSLENIDQILSKEAIAMLKYAREKFFTFLDTIKDHSIYVGKLKRIVKNKYYFSNLISNFLQLDCKSDDGYKETLKELDLCVKMWEWVEEQKALLLFLYDFTGKFEEINENIDDFLCLTFDGYEIRMICSTGEKLQLSIESYPDIAEIVNFEHFKSLCKICESIQESSVITEVFQHVINDRAIQMDEFDISDFYNHVWLLAWDICILLLENISNESILLSDMSNYFEGTDKCKEIEKELILLDSGCDQFQIKQNKSQKSFKTSAHKIHLYFTLKLRSQAANLICKLKEKLSIETNFEKIEQIINATEKYNNMKLSAMDAEVGDIAKSLGKLSELNLQVIRAVIENIAFIRWVNENMIDLNEVKANVEIPLTACGGNPMETDRITCFSSVCTNFSPLIFGIV</sequence>
<evidence type="ECO:0000313" key="1">
    <source>
        <dbReference type="EMBL" id="KAI6654216.1"/>
    </source>
</evidence>
<accession>A0AAV7JZ93</accession>
<comment type="caution">
    <text evidence="1">The sequence shown here is derived from an EMBL/GenBank/DDBJ whole genome shotgun (WGS) entry which is preliminary data.</text>
</comment>